<reference evidence="13 14" key="1">
    <citation type="submission" date="2019-11" db="EMBL/GenBank/DDBJ databases">
        <title>Bacillus idriensis genome.</title>
        <authorList>
            <person name="Konopka E.N."/>
            <person name="Newman J.D."/>
        </authorList>
    </citation>
    <scope>NUCLEOTIDE SEQUENCE [LARGE SCALE GENOMIC DNA]</scope>
    <source>
        <strain evidence="13 14">DSM 19097</strain>
    </source>
</reference>
<feature type="transmembrane region" description="Helical" evidence="12">
    <location>
        <begin position="268"/>
        <end position="293"/>
    </location>
</feature>
<feature type="transmembrane region" description="Helical" evidence="12">
    <location>
        <begin position="45"/>
        <end position="68"/>
    </location>
</feature>
<comment type="caution">
    <text evidence="13">The sequence shown here is derived from an EMBL/GenBank/DDBJ whole genome shotgun (WGS) entry which is preliminary data.</text>
</comment>
<evidence type="ECO:0000256" key="7">
    <source>
        <dbReference type="ARBA" id="ARBA00022989"/>
    </source>
</evidence>
<feature type="transmembrane region" description="Helical" evidence="12">
    <location>
        <begin position="6"/>
        <end position="24"/>
    </location>
</feature>
<dbReference type="PANTHER" id="PTHR48086">
    <property type="entry name" value="SODIUM/PROLINE SYMPORTER-RELATED"/>
    <property type="match status" value="1"/>
</dbReference>
<name>A0A6I2MCK2_9BACI</name>
<keyword evidence="7 12" id="KW-1133">Transmembrane helix</keyword>
<dbReference type="EMBL" id="WKKF01000003">
    <property type="protein sequence ID" value="MRX55027.1"/>
    <property type="molecule type" value="Genomic_DNA"/>
</dbReference>
<evidence type="ECO:0000256" key="3">
    <source>
        <dbReference type="ARBA" id="ARBA00022448"/>
    </source>
</evidence>
<dbReference type="PANTHER" id="PTHR48086:SF6">
    <property type="entry name" value="CATION_ACETATE SYMPORTER ACTP"/>
    <property type="match status" value="1"/>
</dbReference>
<proteinExistence type="inferred from homology"/>
<feature type="transmembrane region" description="Helical" evidence="12">
    <location>
        <begin position="151"/>
        <end position="170"/>
    </location>
</feature>
<keyword evidence="5 12" id="KW-0812">Transmembrane</keyword>
<feature type="transmembrane region" description="Helical" evidence="12">
    <location>
        <begin position="395"/>
        <end position="419"/>
    </location>
</feature>
<dbReference type="InterPro" id="IPR018212">
    <property type="entry name" value="Na/solute_symporter_CS"/>
</dbReference>
<feature type="transmembrane region" description="Helical" evidence="12">
    <location>
        <begin position="74"/>
        <end position="92"/>
    </location>
</feature>
<feature type="transmembrane region" description="Helical" evidence="12">
    <location>
        <begin position="320"/>
        <end position="348"/>
    </location>
</feature>
<feature type="transmembrane region" description="Helical" evidence="12">
    <location>
        <begin position="235"/>
        <end position="256"/>
    </location>
</feature>
<evidence type="ECO:0000256" key="2">
    <source>
        <dbReference type="ARBA" id="ARBA00006434"/>
    </source>
</evidence>
<dbReference type="InterPro" id="IPR038377">
    <property type="entry name" value="Na/Glc_symporter_sf"/>
</dbReference>
<gene>
    <name evidence="13" type="ORF">GJU41_13670</name>
</gene>
<dbReference type="GO" id="GO:0006847">
    <property type="term" value="P:plasma membrane acetate transport"/>
    <property type="evidence" value="ECO:0007669"/>
    <property type="project" value="TreeGrafter"/>
</dbReference>
<dbReference type="PROSITE" id="PS00456">
    <property type="entry name" value="NA_SOLUT_SYMP_1"/>
    <property type="match status" value="1"/>
</dbReference>
<dbReference type="InterPro" id="IPR001734">
    <property type="entry name" value="Na/solute_symporter"/>
</dbReference>
<evidence type="ECO:0000256" key="4">
    <source>
        <dbReference type="ARBA" id="ARBA00022475"/>
    </source>
</evidence>
<evidence type="ECO:0000256" key="12">
    <source>
        <dbReference type="SAM" id="Phobius"/>
    </source>
</evidence>
<feature type="transmembrane region" description="Helical" evidence="12">
    <location>
        <begin position="369"/>
        <end position="389"/>
    </location>
</feature>
<keyword evidence="4" id="KW-1003">Cell membrane</keyword>
<evidence type="ECO:0000256" key="6">
    <source>
        <dbReference type="ARBA" id="ARBA00022847"/>
    </source>
</evidence>
<keyword evidence="6" id="KW-0769">Symport</keyword>
<dbReference type="GO" id="GO:0015123">
    <property type="term" value="F:acetate transmembrane transporter activity"/>
    <property type="evidence" value="ECO:0007669"/>
    <property type="project" value="TreeGrafter"/>
</dbReference>
<evidence type="ECO:0000313" key="13">
    <source>
        <dbReference type="EMBL" id="MRX55027.1"/>
    </source>
</evidence>
<feature type="transmembrane region" description="Helical" evidence="12">
    <location>
        <begin position="182"/>
        <end position="200"/>
    </location>
</feature>
<evidence type="ECO:0000313" key="14">
    <source>
        <dbReference type="Proteomes" id="UP000441585"/>
    </source>
</evidence>
<comment type="similarity">
    <text evidence="2 11">Belongs to the sodium:solute symporter (SSF) (TC 2.A.21) family.</text>
</comment>
<evidence type="ECO:0000256" key="8">
    <source>
        <dbReference type="ARBA" id="ARBA00023053"/>
    </source>
</evidence>
<sequence length="509" mass="54159">MNMLAFSLFLGIVIMTLFITYFASKRTKTTSDFYTADSSLTGFQNGLAIAGDYMSAASFLGIAGMIALSGFDGFFYSIGFLVAYLVVLYIVAEPLRNLGKYTMADMIAARFNNSKVRGVAALNTISISIFYMIAQLVGAGGLIHLLLGIDYVYSVLIVGTLMTIYVVFGGMTATSWVQIVKAVLLMIGTFIISVIVFAKFDFSIMKMFSEMQTATPLGESFLNPGNKFKNPLDTISLNLALVLGTAGLPHILIRFFTVKDAITARKSVVYATWIIGAFYVMTVFLGFGAAAFVGYDNIVAANSAGNMAAPLLAEAIGGDFLFAFVSAVAFATILAVVAGLVLSAASAFAHDFYSHILRRGEATEKEQVVAARWASIGVAVLSILLALFAQNMNVAFLVALAFAVAASANLPILLLTIFWKRFNTAGAVTGMLTGLFSSLILVALSPNVWSPEAGAAIFVGEPLFSLSNPGIVSIPLGFLGAYIGTIVSSKKEDAKKFDEILVKANTGMK</sequence>
<organism evidence="13 14">
    <name type="scientific">Metabacillus idriensis</name>
    <dbReference type="NCBI Taxonomy" id="324768"/>
    <lineage>
        <taxon>Bacteria</taxon>
        <taxon>Bacillati</taxon>
        <taxon>Bacillota</taxon>
        <taxon>Bacilli</taxon>
        <taxon>Bacillales</taxon>
        <taxon>Bacillaceae</taxon>
        <taxon>Metabacillus</taxon>
    </lineage>
</organism>
<dbReference type="PROSITE" id="PS50283">
    <property type="entry name" value="NA_SOLUT_SYMP_3"/>
    <property type="match status" value="1"/>
</dbReference>
<evidence type="ECO:0000256" key="10">
    <source>
        <dbReference type="ARBA" id="ARBA00023136"/>
    </source>
</evidence>
<dbReference type="AlphaFoldDB" id="A0A6I2MCK2"/>
<dbReference type="GO" id="GO:0015293">
    <property type="term" value="F:symporter activity"/>
    <property type="evidence" value="ECO:0007669"/>
    <property type="project" value="UniProtKB-KW"/>
</dbReference>
<dbReference type="Gene3D" id="1.20.1730.10">
    <property type="entry name" value="Sodium/glucose cotransporter"/>
    <property type="match status" value="1"/>
</dbReference>
<evidence type="ECO:0000256" key="5">
    <source>
        <dbReference type="ARBA" id="ARBA00022692"/>
    </source>
</evidence>
<dbReference type="RefSeq" id="WP_154318965.1">
    <property type="nucleotide sequence ID" value="NZ_CAJFZX010000004.1"/>
</dbReference>
<keyword evidence="3" id="KW-0813">Transport</keyword>
<dbReference type="Pfam" id="PF00474">
    <property type="entry name" value="SSF"/>
    <property type="match status" value="1"/>
</dbReference>
<feature type="transmembrane region" description="Helical" evidence="12">
    <location>
        <begin position="469"/>
        <end position="487"/>
    </location>
</feature>
<dbReference type="NCBIfam" id="TIGR00813">
    <property type="entry name" value="sss"/>
    <property type="match status" value="1"/>
</dbReference>
<feature type="transmembrane region" description="Helical" evidence="12">
    <location>
        <begin position="426"/>
        <end position="449"/>
    </location>
</feature>
<dbReference type="GO" id="GO:0006811">
    <property type="term" value="P:monoatomic ion transport"/>
    <property type="evidence" value="ECO:0007669"/>
    <property type="project" value="UniProtKB-KW"/>
</dbReference>
<keyword evidence="14" id="KW-1185">Reference proteome</keyword>
<keyword evidence="9" id="KW-0406">Ion transport</keyword>
<evidence type="ECO:0000256" key="9">
    <source>
        <dbReference type="ARBA" id="ARBA00023065"/>
    </source>
</evidence>
<evidence type="ECO:0000256" key="11">
    <source>
        <dbReference type="RuleBase" id="RU362091"/>
    </source>
</evidence>
<protein>
    <submittedName>
        <fullName evidence="13">Sodium/solute symporter</fullName>
    </submittedName>
</protein>
<comment type="subcellular location">
    <subcellularLocation>
        <location evidence="1">Cell membrane</location>
        <topology evidence="1">Multi-pass membrane protein</topology>
    </subcellularLocation>
</comment>
<keyword evidence="10 12" id="KW-0472">Membrane</keyword>
<dbReference type="GO" id="GO:0005886">
    <property type="term" value="C:plasma membrane"/>
    <property type="evidence" value="ECO:0007669"/>
    <property type="project" value="UniProtKB-SubCell"/>
</dbReference>
<dbReference type="Proteomes" id="UP000441585">
    <property type="component" value="Unassembled WGS sequence"/>
</dbReference>
<feature type="transmembrane region" description="Helical" evidence="12">
    <location>
        <begin position="120"/>
        <end position="145"/>
    </location>
</feature>
<evidence type="ECO:0000256" key="1">
    <source>
        <dbReference type="ARBA" id="ARBA00004651"/>
    </source>
</evidence>
<keyword evidence="8" id="KW-0915">Sodium</keyword>
<accession>A0A6I2MCK2</accession>
<dbReference type="InterPro" id="IPR050277">
    <property type="entry name" value="Sodium:Solute_Symporter"/>
</dbReference>
<dbReference type="FunFam" id="1.20.1730.10:FF:000009">
    <property type="entry name" value="Cation acetate symporter"/>
    <property type="match status" value="1"/>
</dbReference>
<dbReference type="CDD" id="cd11480">
    <property type="entry name" value="SLC5sbd_u4"/>
    <property type="match status" value="1"/>
</dbReference>